<keyword evidence="2" id="KW-0238">DNA-binding</keyword>
<accession>A0A1M6MS33</accession>
<sequence>MLYMKSEKLKKIISGGEGITVEFKESRKKLNKDVYESVCSFLNRYGGHLFLGVKDNGEIVGVDKDSVEQIKKDFVTSLNNPMILSPTVYLGIEDVEIDGKVILHVNVTESSQVHRCKGKIFDRNEDGDLNVTDNTTLVSGLYVRKQSSYTENMIFPYADMDQLEDELFERVRKIVKYMRPGHPWVTMDNINILKSAGMYLKDQNTEMSS</sequence>
<dbReference type="Proteomes" id="UP000184052">
    <property type="component" value="Unassembled WGS sequence"/>
</dbReference>
<gene>
    <name evidence="2" type="ORF">SAMN02745751_03568</name>
</gene>
<feature type="domain" description="Schlafen AlbA-2" evidence="1">
    <location>
        <begin position="17"/>
        <end position="128"/>
    </location>
</feature>
<evidence type="ECO:0000313" key="2">
    <source>
        <dbReference type="EMBL" id="SHJ86277.1"/>
    </source>
</evidence>
<name>A0A1M6MS33_9FIRM</name>
<reference evidence="2 3" key="1">
    <citation type="submission" date="2016-11" db="EMBL/GenBank/DDBJ databases">
        <authorList>
            <person name="Jaros S."/>
            <person name="Januszkiewicz K."/>
            <person name="Wedrychowicz H."/>
        </authorList>
    </citation>
    <scope>NUCLEOTIDE SEQUENCE [LARGE SCALE GENOMIC DNA]</scope>
    <source>
        <strain evidence="2 3">DSM 17477</strain>
    </source>
</reference>
<evidence type="ECO:0000259" key="1">
    <source>
        <dbReference type="Pfam" id="PF04326"/>
    </source>
</evidence>
<dbReference type="Gene3D" id="3.30.950.30">
    <property type="entry name" value="Schlafen, AAA domain"/>
    <property type="match status" value="1"/>
</dbReference>
<dbReference type="PANTHER" id="PTHR30595">
    <property type="entry name" value="GLPR-RELATED TRANSCRIPTIONAL REPRESSOR"/>
    <property type="match status" value="1"/>
</dbReference>
<organism evidence="2 3">
    <name type="scientific">Dethiosulfatibacter aminovorans DSM 17477</name>
    <dbReference type="NCBI Taxonomy" id="1121476"/>
    <lineage>
        <taxon>Bacteria</taxon>
        <taxon>Bacillati</taxon>
        <taxon>Bacillota</taxon>
        <taxon>Tissierellia</taxon>
        <taxon>Dethiosulfatibacter</taxon>
    </lineage>
</organism>
<dbReference type="InterPro" id="IPR038461">
    <property type="entry name" value="Schlafen_AlbA_2_dom_sf"/>
</dbReference>
<protein>
    <submittedName>
        <fullName evidence="2">Putative DNA-binding domain-containing protein</fullName>
    </submittedName>
</protein>
<dbReference type="Pfam" id="PF04326">
    <property type="entry name" value="SLFN_AlbA_2"/>
    <property type="match status" value="1"/>
</dbReference>
<dbReference type="GO" id="GO:0003677">
    <property type="term" value="F:DNA binding"/>
    <property type="evidence" value="ECO:0007669"/>
    <property type="project" value="UniProtKB-KW"/>
</dbReference>
<dbReference type="AlphaFoldDB" id="A0A1M6MS33"/>
<dbReference type="InterPro" id="IPR007421">
    <property type="entry name" value="Schlafen_AlbA_2_dom"/>
</dbReference>
<dbReference type="EMBL" id="FQZL01000048">
    <property type="protein sequence ID" value="SHJ86277.1"/>
    <property type="molecule type" value="Genomic_DNA"/>
</dbReference>
<keyword evidence="3" id="KW-1185">Reference proteome</keyword>
<dbReference type="STRING" id="1121476.SAMN02745751_03568"/>
<proteinExistence type="predicted"/>
<dbReference type="PANTHER" id="PTHR30595:SF6">
    <property type="entry name" value="SCHLAFEN ALBA-2 DOMAIN-CONTAINING PROTEIN"/>
    <property type="match status" value="1"/>
</dbReference>
<evidence type="ECO:0000313" key="3">
    <source>
        <dbReference type="Proteomes" id="UP000184052"/>
    </source>
</evidence>